<dbReference type="InterPro" id="IPR002182">
    <property type="entry name" value="NB-ARC"/>
</dbReference>
<dbReference type="CDD" id="cd00200">
    <property type="entry name" value="WD40"/>
    <property type="match status" value="1"/>
</dbReference>
<feature type="repeat" description="WD" evidence="4">
    <location>
        <begin position="750"/>
        <end position="782"/>
    </location>
</feature>
<dbReference type="InterPro" id="IPR036388">
    <property type="entry name" value="WH-like_DNA-bd_sf"/>
</dbReference>
<dbReference type="GO" id="GO:0005829">
    <property type="term" value="C:cytosol"/>
    <property type="evidence" value="ECO:0007669"/>
    <property type="project" value="UniProtKB-ARBA"/>
</dbReference>
<feature type="repeat" description="WD" evidence="4">
    <location>
        <begin position="627"/>
        <end position="659"/>
    </location>
</feature>
<dbReference type="GO" id="GO:0043531">
    <property type="term" value="F:ADP binding"/>
    <property type="evidence" value="ECO:0007669"/>
    <property type="project" value="InterPro"/>
</dbReference>
<dbReference type="PANTHER" id="PTHR19849:SF0">
    <property type="entry name" value="PHOSPHOLIPASE A-2-ACTIVATING PROTEIN"/>
    <property type="match status" value="1"/>
</dbReference>
<dbReference type="GO" id="GO:0043161">
    <property type="term" value="P:proteasome-mediated ubiquitin-dependent protein catabolic process"/>
    <property type="evidence" value="ECO:0007669"/>
    <property type="project" value="TreeGrafter"/>
</dbReference>
<organism evidence="7 8">
    <name type="scientific">Thermostaphylospora chromogena</name>
    <dbReference type="NCBI Taxonomy" id="35622"/>
    <lineage>
        <taxon>Bacteria</taxon>
        <taxon>Bacillati</taxon>
        <taxon>Actinomycetota</taxon>
        <taxon>Actinomycetes</taxon>
        <taxon>Streptosporangiales</taxon>
        <taxon>Thermomonosporaceae</taxon>
        <taxon>Thermostaphylospora</taxon>
    </lineage>
</organism>
<feature type="repeat" description="WD" evidence="4">
    <location>
        <begin position="832"/>
        <end position="864"/>
    </location>
</feature>
<keyword evidence="8" id="KW-1185">Reference proteome</keyword>
<evidence type="ECO:0000256" key="5">
    <source>
        <dbReference type="SAM" id="MobiDB-lite"/>
    </source>
</evidence>
<dbReference type="AlphaFoldDB" id="A0A1H1CRH4"/>
<dbReference type="Gene3D" id="1.25.40.370">
    <property type="match status" value="1"/>
</dbReference>
<proteinExistence type="predicted"/>
<feature type="repeat" description="WD" evidence="4">
    <location>
        <begin position="914"/>
        <end position="947"/>
    </location>
</feature>
<keyword evidence="1" id="KW-0963">Cytoplasm</keyword>
<dbReference type="InterPro" id="IPR001680">
    <property type="entry name" value="WD40_rpt"/>
</dbReference>
<reference evidence="7 8" key="1">
    <citation type="submission" date="2016-10" db="EMBL/GenBank/DDBJ databases">
        <authorList>
            <person name="de Groot N.N."/>
        </authorList>
    </citation>
    <scope>NUCLEOTIDE SEQUENCE [LARGE SCALE GENOMIC DNA]</scope>
    <source>
        <strain evidence="7 8">DSM 43794</strain>
    </source>
</reference>
<feature type="repeat" description="WD" evidence="4">
    <location>
        <begin position="791"/>
        <end position="823"/>
    </location>
</feature>
<dbReference type="RefSeq" id="WP_165634736.1">
    <property type="nucleotide sequence ID" value="NZ_FNKK01000002.1"/>
</dbReference>
<dbReference type="Pfam" id="PF00931">
    <property type="entry name" value="NB-ARC"/>
    <property type="match status" value="1"/>
</dbReference>
<dbReference type="SUPFAM" id="SSF50978">
    <property type="entry name" value="WD40 repeat-like"/>
    <property type="match status" value="1"/>
</dbReference>
<dbReference type="Gene3D" id="1.10.10.10">
    <property type="entry name" value="Winged helix-like DNA-binding domain superfamily/Winged helix DNA-binding domain"/>
    <property type="match status" value="1"/>
</dbReference>
<dbReference type="EMBL" id="FNKK01000002">
    <property type="protein sequence ID" value="SDQ66498.1"/>
    <property type="molecule type" value="Genomic_DNA"/>
</dbReference>
<feature type="region of interest" description="Disordered" evidence="5">
    <location>
        <begin position="49"/>
        <end position="88"/>
    </location>
</feature>
<dbReference type="PRINTS" id="PR00364">
    <property type="entry name" value="DISEASERSIST"/>
</dbReference>
<dbReference type="Pfam" id="PF00400">
    <property type="entry name" value="WD40"/>
    <property type="match status" value="9"/>
</dbReference>
<dbReference type="InterPro" id="IPR015943">
    <property type="entry name" value="WD40/YVTN_repeat-like_dom_sf"/>
</dbReference>
<evidence type="ECO:0000256" key="3">
    <source>
        <dbReference type="ARBA" id="ARBA00022737"/>
    </source>
</evidence>
<accession>A0A1H1CRH4</accession>
<dbReference type="PRINTS" id="PR00320">
    <property type="entry name" value="GPROTEINBRPT"/>
</dbReference>
<feature type="domain" description="NB-ARC" evidence="6">
    <location>
        <begin position="125"/>
        <end position="258"/>
    </location>
</feature>
<dbReference type="SUPFAM" id="SSF69322">
    <property type="entry name" value="Tricorn protease domain 2"/>
    <property type="match status" value="1"/>
</dbReference>
<sequence length="1001" mass="107297">MLVVLGVLSGLIGEVVSGYLEPLAEYRVLWLSALVIVTVGAVLLEQKRTSQGGDGNQPDLKEDADDDQPEPAVTGDDRPDRGFPATAKPLFHVPPCPPTLMSRPELATVVAALRVEATGTVGVTTALVGAGGFGKTSLALLACHDERVRKFFSGGIIWVTIGRDRTTTQISDLLRGLCELLSQHAPQMTDPELLVHHLAGLLAGRGRMLLVVDDVWTAGQLEPFVTLAERVRVLVTTRNRLVLPEGHEQVRVDALDDQVAAEVLTRGLPPMSGEVRRRLLALTGGWPLLLALVNARLAADVADGAGVDAAARQAITRLEQAGPAALDVSDTDQRSKAVRATIGYSTQLLPLRVRERLVELGIFREDTEIPVPMVHLLWAATAGMTPVQAQQTCERLAGLSLITLRWADQDHQVVVLHDVIRAFLRSLDGLGDRRVQVNQHLVDHAGEVLGIDDGHWWRLPEGHFLWDHLAFHLAEADRKAQLAELVADVRWLVARLAHGGPLALEADLAMSQDARAVATRRVIARAGYLLGELDSPQASESNRLAHLSVLPHIRQQLNVPGIVERSVLVAKWPLPESRDTGLIRTLTGHTDDVTGVAIAPDGSWLASASHDRTVRIWRSDGHLVATLEGHTSRVTGVAIAPDGSWLASASHDRTVRIWKPDGRLVATLVGHTMGVRGVVVAPDGSWLASASNDATVRIWKPDGQLVATLTGHTGWVRGVAIAPDGSWLASTSHDRTVRIWKPDGRLVATLAGHTMGVRGVVVAPDGSWLASTSHDRTVRIWKPDGQLVATLTGHTSDVNGVAVAPDGSWLASTSHDRTVRIWKPDGQLVATLTGHTSDVNGVAVAPDGSWLASTSHDRTVRIWKPDGRLVATLTGHTMGVRGVAISPDGSWLASASRDKTVRIWKPNGRPIATLKGHTSDVNGVVVAPDGSWLASASDDHSVQIWSVGEPTVGAAVVRLESAMRSVAIAEPGLVIACGGRNVYAFEFSLSTARTCDTWSRA</sequence>
<evidence type="ECO:0000256" key="1">
    <source>
        <dbReference type="ARBA" id="ARBA00022490"/>
    </source>
</evidence>
<gene>
    <name evidence="7" type="ORF">SAMN04489764_1595</name>
</gene>
<dbReference type="PANTHER" id="PTHR19849">
    <property type="entry name" value="PHOSPHOLIPASE A-2-ACTIVATING PROTEIN"/>
    <property type="match status" value="1"/>
</dbReference>
<keyword evidence="3" id="KW-0677">Repeat</keyword>
<dbReference type="SMART" id="SM00320">
    <property type="entry name" value="WD40"/>
    <property type="match status" value="9"/>
</dbReference>
<dbReference type="Proteomes" id="UP000217103">
    <property type="component" value="Unassembled WGS sequence"/>
</dbReference>
<dbReference type="InterPro" id="IPR020472">
    <property type="entry name" value="WD40_PAC1"/>
</dbReference>
<keyword evidence="2 4" id="KW-0853">WD repeat</keyword>
<evidence type="ECO:0000256" key="4">
    <source>
        <dbReference type="PROSITE-ProRule" id="PRU00221"/>
    </source>
</evidence>
<dbReference type="GO" id="GO:0010992">
    <property type="term" value="P:ubiquitin recycling"/>
    <property type="evidence" value="ECO:0007669"/>
    <property type="project" value="TreeGrafter"/>
</dbReference>
<dbReference type="STRING" id="35622.SAMN04489764_1595"/>
<evidence type="ECO:0000313" key="8">
    <source>
        <dbReference type="Proteomes" id="UP000217103"/>
    </source>
</evidence>
<evidence type="ECO:0000259" key="6">
    <source>
        <dbReference type="Pfam" id="PF00931"/>
    </source>
</evidence>
<dbReference type="InterPro" id="IPR027417">
    <property type="entry name" value="P-loop_NTPase"/>
</dbReference>
<dbReference type="PROSITE" id="PS50082">
    <property type="entry name" value="WD_REPEATS_2"/>
    <property type="match status" value="9"/>
</dbReference>
<dbReference type="SUPFAM" id="SSF52540">
    <property type="entry name" value="P-loop containing nucleoside triphosphate hydrolases"/>
    <property type="match status" value="1"/>
</dbReference>
<dbReference type="Gene3D" id="3.40.50.300">
    <property type="entry name" value="P-loop containing nucleotide triphosphate hydrolases"/>
    <property type="match status" value="1"/>
</dbReference>
<protein>
    <submittedName>
        <fullName evidence="7">WD40 repeat</fullName>
    </submittedName>
</protein>
<dbReference type="PROSITE" id="PS50294">
    <property type="entry name" value="WD_REPEATS_REGION"/>
    <property type="match status" value="9"/>
</dbReference>
<feature type="repeat" description="WD" evidence="4">
    <location>
        <begin position="709"/>
        <end position="741"/>
    </location>
</feature>
<name>A0A1H1CRH4_9ACTN</name>
<dbReference type="InterPro" id="IPR036322">
    <property type="entry name" value="WD40_repeat_dom_sf"/>
</dbReference>
<feature type="repeat" description="WD" evidence="4">
    <location>
        <begin position="586"/>
        <end position="617"/>
    </location>
</feature>
<dbReference type="GO" id="GO:0043130">
    <property type="term" value="F:ubiquitin binding"/>
    <property type="evidence" value="ECO:0007669"/>
    <property type="project" value="TreeGrafter"/>
</dbReference>
<evidence type="ECO:0000256" key="2">
    <source>
        <dbReference type="ARBA" id="ARBA00022574"/>
    </source>
</evidence>
<feature type="repeat" description="WD" evidence="4">
    <location>
        <begin position="873"/>
        <end position="905"/>
    </location>
</feature>
<dbReference type="Gene3D" id="2.130.10.10">
    <property type="entry name" value="YVTN repeat-like/Quinoprotein amine dehydrogenase"/>
    <property type="match status" value="3"/>
</dbReference>
<feature type="repeat" description="WD" evidence="4">
    <location>
        <begin position="668"/>
        <end position="700"/>
    </location>
</feature>
<evidence type="ECO:0000313" key="7">
    <source>
        <dbReference type="EMBL" id="SDQ66498.1"/>
    </source>
</evidence>